<feature type="signal peptide" evidence="2">
    <location>
        <begin position="1"/>
        <end position="17"/>
    </location>
</feature>
<evidence type="ECO:0008006" key="5">
    <source>
        <dbReference type="Google" id="ProtNLM"/>
    </source>
</evidence>
<feature type="compositionally biased region" description="Basic and acidic residues" evidence="1">
    <location>
        <begin position="160"/>
        <end position="169"/>
    </location>
</feature>
<gene>
    <name evidence="3" type="ORF">B0J13DRAFT_569477</name>
</gene>
<proteinExistence type="predicted"/>
<evidence type="ECO:0000256" key="1">
    <source>
        <dbReference type="SAM" id="MobiDB-lite"/>
    </source>
</evidence>
<accession>A0A9P9DGM1</accession>
<evidence type="ECO:0000313" key="4">
    <source>
        <dbReference type="Proteomes" id="UP000717696"/>
    </source>
</evidence>
<evidence type="ECO:0000256" key="2">
    <source>
        <dbReference type="SAM" id="SignalP"/>
    </source>
</evidence>
<dbReference type="AlphaFoldDB" id="A0A9P9DGM1"/>
<sequence>MHLKTLILASTVGFAAASKPYTTKSCQTAFGTKSIKPVPTVSSTKRKTVTIRSTKCVQPTVTRTPKPITQTASTTVIITVSTTADPGVDTIEVVDTEYETSTLTLATTTFFETITQTVDTTVTSTSTIQAPASFQPIRDTLPGGTLRGSPDGSASQPVQRDAEAKELYERQAGSGSLLASRAKKGTGICPSKPAKQYPNKVNCVVVISVPKTIVVTKTKPAKTTTAAPVITTTTKTETVQSTSTIIPPNVTVITTSTTTSTIEATSTPSTTLTATSTTTNTVSLPGPTVHSMCQDDKNYADSINNAGYFINGFPSFSYGVSSFASTSARACCEACVAKAGCASSTFGFSTCVLVDTITTSCFNSPCSGSLQYSPTASNSYMFMNGPYMQWTSTR</sequence>
<reference evidence="3" key="1">
    <citation type="journal article" date="2021" name="Nat. Commun.">
        <title>Genetic determinants of endophytism in the Arabidopsis root mycobiome.</title>
        <authorList>
            <person name="Mesny F."/>
            <person name="Miyauchi S."/>
            <person name="Thiergart T."/>
            <person name="Pickel B."/>
            <person name="Atanasova L."/>
            <person name="Karlsson M."/>
            <person name="Huettel B."/>
            <person name="Barry K.W."/>
            <person name="Haridas S."/>
            <person name="Chen C."/>
            <person name="Bauer D."/>
            <person name="Andreopoulos W."/>
            <person name="Pangilinan J."/>
            <person name="LaButti K."/>
            <person name="Riley R."/>
            <person name="Lipzen A."/>
            <person name="Clum A."/>
            <person name="Drula E."/>
            <person name="Henrissat B."/>
            <person name="Kohler A."/>
            <person name="Grigoriev I.V."/>
            <person name="Martin F.M."/>
            <person name="Hacquard S."/>
        </authorList>
    </citation>
    <scope>NUCLEOTIDE SEQUENCE</scope>
    <source>
        <strain evidence="3">MPI-CAGE-AT-0021</strain>
    </source>
</reference>
<name>A0A9P9DGM1_9HYPO</name>
<dbReference type="EMBL" id="JAGMUU010000031">
    <property type="protein sequence ID" value="KAH7118642.1"/>
    <property type="molecule type" value="Genomic_DNA"/>
</dbReference>
<evidence type="ECO:0000313" key="3">
    <source>
        <dbReference type="EMBL" id="KAH7118642.1"/>
    </source>
</evidence>
<organism evidence="3 4">
    <name type="scientific">Dactylonectria estremocensis</name>
    <dbReference type="NCBI Taxonomy" id="1079267"/>
    <lineage>
        <taxon>Eukaryota</taxon>
        <taxon>Fungi</taxon>
        <taxon>Dikarya</taxon>
        <taxon>Ascomycota</taxon>
        <taxon>Pezizomycotina</taxon>
        <taxon>Sordariomycetes</taxon>
        <taxon>Hypocreomycetidae</taxon>
        <taxon>Hypocreales</taxon>
        <taxon>Nectriaceae</taxon>
        <taxon>Dactylonectria</taxon>
    </lineage>
</organism>
<keyword evidence="2" id="KW-0732">Signal</keyword>
<feature type="chain" id="PRO_5040327937" description="Apple domain-containing protein" evidence="2">
    <location>
        <begin position="18"/>
        <end position="394"/>
    </location>
</feature>
<protein>
    <recommendedName>
        <fullName evidence="5">Apple domain-containing protein</fullName>
    </recommendedName>
</protein>
<dbReference type="Proteomes" id="UP000717696">
    <property type="component" value="Unassembled WGS sequence"/>
</dbReference>
<dbReference type="OrthoDB" id="5106233at2759"/>
<feature type="region of interest" description="Disordered" evidence="1">
    <location>
        <begin position="131"/>
        <end position="185"/>
    </location>
</feature>
<keyword evidence="4" id="KW-1185">Reference proteome</keyword>
<comment type="caution">
    <text evidence="3">The sequence shown here is derived from an EMBL/GenBank/DDBJ whole genome shotgun (WGS) entry which is preliminary data.</text>
</comment>